<dbReference type="GO" id="GO:0005975">
    <property type="term" value="P:carbohydrate metabolic process"/>
    <property type="evidence" value="ECO:0007669"/>
    <property type="project" value="UniProtKB-ARBA"/>
</dbReference>
<dbReference type="EMBL" id="BOOJ01000030">
    <property type="protein sequence ID" value="GIH93131.1"/>
    <property type="molecule type" value="Genomic_DNA"/>
</dbReference>
<feature type="domain" description="IPT/TIG" evidence="3">
    <location>
        <begin position="555"/>
        <end position="642"/>
    </location>
</feature>
<feature type="domain" description="IPT/TIG" evidence="3">
    <location>
        <begin position="644"/>
        <end position="728"/>
    </location>
</feature>
<organism evidence="4 5">
    <name type="scientific">Planobispora siamensis</name>
    <dbReference type="NCBI Taxonomy" id="936338"/>
    <lineage>
        <taxon>Bacteria</taxon>
        <taxon>Bacillati</taxon>
        <taxon>Actinomycetota</taxon>
        <taxon>Actinomycetes</taxon>
        <taxon>Streptosporangiales</taxon>
        <taxon>Streptosporangiaceae</taxon>
        <taxon>Planobispora</taxon>
    </lineage>
</organism>
<dbReference type="InterPro" id="IPR002909">
    <property type="entry name" value="IPT_dom"/>
</dbReference>
<sequence>MRAGTRRSRVTALVISLVLGSTASLHIQAGPAAAATPAAEAAAETALGVNIAPVRDWTPEWPFVDAFRTSRPWISQRTGAGWGQGPALQLDEHGWVRSMEPGQYVDAAIFTSGDYPIGTYVVTWEGDGDVTFFGGGTITNRTANRFEYNPQTAGRTDYTPGAGGRFLRVTRTDPDDYVRNIRVWMPGFEATGEAQVFHPQFLDSLKGMKTLRFMDWMGTNASPYTTWESYPTPESSTQTRGVAVDLMIDLANRIGADPWFNMPHQADDEFVRSFARAVRDKLAPGRKAYIEYSNELWNSAYAFQQTPWVRGKGQELGLATEPWVAGQRYQALRSVEIFQIWNEEFGAEAGTRLVRVAGVQSGNVGVAHDVLSYRNAHEHVDAIAVAPYFDCGDQWIPGDSRSYFPGHPTVAPYVKEGGVDRLLQACQRSIDVGARDQILRHKALADQYGLSLVAYEAGQHLAGILGAENDDALTALFGAANRHRRMRDLYARYLDQWRELGGGAIALFLTTEHMSKWGSWGLRERLSQPLADAPKALAADEFLQALRQVPVRVSAPAVTSLSLRSDLAAGGSTLTVRGANLASASTVRFGQVNAPFHTVQADGVTHLVVTTPRFDQGGAVDVTVTNPAGVSPATPASRFTYHPPPAVTSLSPATALTVGGTTVTLTGTALTGAETVRIGAVTVPARVLSATSMEFTVPARTQTGGVDVTVTTPYGTSAVVPAGRLTYVNPPKPVVADLSASSGPAQAPTTVLINGSHFRGTTRVTIGVQEAAFTVLSDSQIRAVFPAQPHNTWVNVHVFTPGGHSDAHAETDFRYIAAQVPAVTGLSVTEGQAHIPHTVLVSGQGFTWATQVTVGGVPAPFTVVSDTRLSATFPARAFQGKVGVQVTTPAGTSPITQSGVFTYTAPRPVVTRLSVSRGPARSRTTVLIDGSGFTAASRVTAGGLPASFTRVSDTRLKAVLPARTAGTAYVQVTAPGGVSAVGRAAAFTWVASR</sequence>
<dbReference type="Gene3D" id="2.60.40.10">
    <property type="entry name" value="Immunoglobulins"/>
    <property type="match status" value="5"/>
</dbReference>
<dbReference type="AlphaFoldDB" id="A0A8J3SEF6"/>
<evidence type="ECO:0000313" key="4">
    <source>
        <dbReference type="EMBL" id="GIH93131.1"/>
    </source>
</evidence>
<feature type="domain" description="IPT/TIG" evidence="3">
    <location>
        <begin position="732"/>
        <end position="816"/>
    </location>
</feature>
<feature type="signal peptide" evidence="2">
    <location>
        <begin position="1"/>
        <end position="34"/>
    </location>
</feature>
<gene>
    <name evidence="4" type="ORF">Psi01_37610</name>
</gene>
<evidence type="ECO:0000313" key="5">
    <source>
        <dbReference type="Proteomes" id="UP000619788"/>
    </source>
</evidence>
<comment type="caution">
    <text evidence="4">The sequence shown here is derived from an EMBL/GenBank/DDBJ whole genome shotgun (WGS) entry which is preliminary data.</text>
</comment>
<dbReference type="PANTHER" id="PTHR46769">
    <property type="entry name" value="POLYCYSTIC KIDNEY AND HEPATIC DISEASE 1 (AUTOSOMAL RECESSIVE)-LIKE 1"/>
    <property type="match status" value="1"/>
</dbReference>
<dbReference type="InterPro" id="IPR013783">
    <property type="entry name" value="Ig-like_fold"/>
</dbReference>
<dbReference type="SUPFAM" id="SSF81296">
    <property type="entry name" value="E set domains"/>
    <property type="match status" value="5"/>
</dbReference>
<reference evidence="4 5" key="1">
    <citation type="submission" date="2021-01" db="EMBL/GenBank/DDBJ databases">
        <title>Whole genome shotgun sequence of Planobispora siamensis NBRC 107568.</title>
        <authorList>
            <person name="Komaki H."/>
            <person name="Tamura T."/>
        </authorList>
    </citation>
    <scope>NUCLEOTIDE SEQUENCE [LARGE SCALE GENOMIC DNA]</scope>
    <source>
        <strain evidence="4 5">NBRC 107568</strain>
    </source>
</reference>
<evidence type="ECO:0000259" key="3">
    <source>
        <dbReference type="SMART" id="SM00429"/>
    </source>
</evidence>
<evidence type="ECO:0000256" key="2">
    <source>
        <dbReference type="SAM" id="SignalP"/>
    </source>
</evidence>
<keyword evidence="1 2" id="KW-0732">Signal</keyword>
<proteinExistence type="predicted"/>
<dbReference type="InterPro" id="IPR052387">
    <property type="entry name" value="Fibrocystin"/>
</dbReference>
<feature type="chain" id="PRO_5035171103" description="IPT/TIG domain-containing protein" evidence="2">
    <location>
        <begin position="35"/>
        <end position="993"/>
    </location>
</feature>
<keyword evidence="5" id="KW-1185">Reference proteome</keyword>
<feature type="domain" description="IPT/TIG" evidence="3">
    <location>
        <begin position="907"/>
        <end position="990"/>
    </location>
</feature>
<dbReference type="PANTHER" id="PTHR46769:SF2">
    <property type="entry name" value="FIBROCYSTIN-L ISOFORM 2 PRECURSOR-RELATED"/>
    <property type="match status" value="1"/>
</dbReference>
<dbReference type="Proteomes" id="UP000619788">
    <property type="component" value="Unassembled WGS sequence"/>
</dbReference>
<protein>
    <recommendedName>
        <fullName evidence="3">IPT/TIG domain-containing protein</fullName>
    </recommendedName>
</protein>
<name>A0A8J3SEF6_9ACTN</name>
<dbReference type="SMART" id="SM00429">
    <property type="entry name" value="IPT"/>
    <property type="match status" value="4"/>
</dbReference>
<dbReference type="CDD" id="cd00603">
    <property type="entry name" value="IPT_PCSR"/>
    <property type="match status" value="1"/>
</dbReference>
<dbReference type="InterPro" id="IPR014756">
    <property type="entry name" value="Ig_E-set"/>
</dbReference>
<accession>A0A8J3SEF6</accession>
<evidence type="ECO:0000256" key="1">
    <source>
        <dbReference type="ARBA" id="ARBA00022729"/>
    </source>
</evidence>
<dbReference type="Pfam" id="PF01833">
    <property type="entry name" value="TIG"/>
    <property type="match status" value="5"/>
</dbReference>
<dbReference type="CDD" id="cd00102">
    <property type="entry name" value="IPT"/>
    <property type="match status" value="2"/>
</dbReference>